<sequence>MGSQNVAIPGQTNSALPVGYLCKMSFVVLQMVNQSLLVIASEAAQTATKWHPVKYYMVLKDVAH</sequence>
<accession>A0A9D4NLV0</accession>
<reference evidence="1" key="1">
    <citation type="journal article" date="2019" name="bioRxiv">
        <title>The Genome of the Zebra Mussel, Dreissena polymorpha: A Resource for Invasive Species Research.</title>
        <authorList>
            <person name="McCartney M.A."/>
            <person name="Auch B."/>
            <person name="Kono T."/>
            <person name="Mallez S."/>
            <person name="Zhang Y."/>
            <person name="Obille A."/>
            <person name="Becker A."/>
            <person name="Abrahante J.E."/>
            <person name="Garbe J."/>
            <person name="Badalamenti J.P."/>
            <person name="Herman A."/>
            <person name="Mangelson H."/>
            <person name="Liachko I."/>
            <person name="Sullivan S."/>
            <person name="Sone E.D."/>
            <person name="Koren S."/>
            <person name="Silverstein K.A.T."/>
            <person name="Beckman K.B."/>
            <person name="Gohl D.M."/>
        </authorList>
    </citation>
    <scope>NUCLEOTIDE SEQUENCE</scope>
    <source>
        <strain evidence="1">Duluth1</strain>
        <tissue evidence="1">Whole animal</tissue>
    </source>
</reference>
<evidence type="ECO:0000313" key="2">
    <source>
        <dbReference type="Proteomes" id="UP000828390"/>
    </source>
</evidence>
<dbReference type="AlphaFoldDB" id="A0A9D4NLV0"/>
<dbReference type="EMBL" id="JAIWYP010000001">
    <property type="protein sequence ID" value="KAH3897068.1"/>
    <property type="molecule type" value="Genomic_DNA"/>
</dbReference>
<comment type="caution">
    <text evidence="1">The sequence shown here is derived from an EMBL/GenBank/DDBJ whole genome shotgun (WGS) entry which is preliminary data.</text>
</comment>
<organism evidence="1 2">
    <name type="scientific">Dreissena polymorpha</name>
    <name type="common">Zebra mussel</name>
    <name type="synonym">Mytilus polymorpha</name>
    <dbReference type="NCBI Taxonomy" id="45954"/>
    <lineage>
        <taxon>Eukaryota</taxon>
        <taxon>Metazoa</taxon>
        <taxon>Spiralia</taxon>
        <taxon>Lophotrochozoa</taxon>
        <taxon>Mollusca</taxon>
        <taxon>Bivalvia</taxon>
        <taxon>Autobranchia</taxon>
        <taxon>Heteroconchia</taxon>
        <taxon>Euheterodonta</taxon>
        <taxon>Imparidentia</taxon>
        <taxon>Neoheterodontei</taxon>
        <taxon>Myida</taxon>
        <taxon>Dreissenoidea</taxon>
        <taxon>Dreissenidae</taxon>
        <taxon>Dreissena</taxon>
    </lineage>
</organism>
<gene>
    <name evidence="1" type="ORF">DPMN_021252</name>
</gene>
<keyword evidence="2" id="KW-1185">Reference proteome</keyword>
<proteinExistence type="predicted"/>
<reference evidence="1" key="2">
    <citation type="submission" date="2020-11" db="EMBL/GenBank/DDBJ databases">
        <authorList>
            <person name="McCartney M.A."/>
            <person name="Auch B."/>
            <person name="Kono T."/>
            <person name="Mallez S."/>
            <person name="Becker A."/>
            <person name="Gohl D.M."/>
            <person name="Silverstein K.A.T."/>
            <person name="Koren S."/>
            <person name="Bechman K.B."/>
            <person name="Herman A."/>
            <person name="Abrahante J.E."/>
            <person name="Garbe J."/>
        </authorList>
    </citation>
    <scope>NUCLEOTIDE SEQUENCE</scope>
    <source>
        <strain evidence="1">Duluth1</strain>
        <tissue evidence="1">Whole animal</tissue>
    </source>
</reference>
<protein>
    <submittedName>
        <fullName evidence="1">Uncharacterized protein</fullName>
    </submittedName>
</protein>
<dbReference type="Proteomes" id="UP000828390">
    <property type="component" value="Unassembled WGS sequence"/>
</dbReference>
<name>A0A9D4NLV0_DREPO</name>
<evidence type="ECO:0000313" key="1">
    <source>
        <dbReference type="EMBL" id="KAH3897068.1"/>
    </source>
</evidence>